<dbReference type="Pfam" id="PF14334">
    <property type="entry name" value="DUF4390"/>
    <property type="match status" value="1"/>
</dbReference>
<evidence type="ECO:0008006" key="3">
    <source>
        <dbReference type="Google" id="ProtNLM"/>
    </source>
</evidence>
<dbReference type="InterPro" id="IPR025500">
    <property type="entry name" value="DUF4390"/>
</dbReference>
<dbReference type="EMBL" id="CP021455">
    <property type="protein sequence ID" value="ARU06496.1"/>
    <property type="molecule type" value="Genomic_DNA"/>
</dbReference>
<protein>
    <recommendedName>
        <fullName evidence="3">DUF4390 domain-containing protein</fullName>
    </recommendedName>
</protein>
<dbReference type="Proteomes" id="UP000196138">
    <property type="component" value="Chromosome"/>
</dbReference>
<accession>A0A1Y0ESE4</accession>
<reference evidence="1 2" key="1">
    <citation type="submission" date="2017-05" db="EMBL/GenBank/DDBJ databases">
        <authorList>
            <person name="Song R."/>
            <person name="Chenine A.L."/>
            <person name="Ruprecht R.M."/>
        </authorList>
    </citation>
    <scope>NUCLEOTIDE SEQUENCE [LARGE SCALE GENOMIC DNA]</scope>
    <source>
        <strain evidence="1 2">DSM 26136</strain>
    </source>
</reference>
<dbReference type="KEGG" id="cser:CCO03_19160"/>
<dbReference type="AlphaFoldDB" id="A0A1Y0ESE4"/>
<name>A0A1Y0ESE4_9BURK</name>
<evidence type="ECO:0000313" key="1">
    <source>
        <dbReference type="EMBL" id="ARU06496.1"/>
    </source>
</evidence>
<gene>
    <name evidence="1" type="ORF">CCO03_19160</name>
</gene>
<evidence type="ECO:0000313" key="2">
    <source>
        <dbReference type="Proteomes" id="UP000196138"/>
    </source>
</evidence>
<sequence>MASFMHACTSGWRDVVRAVLAPWGLALALLLLAVDVGAQPSSIQVSEYQLTNESDGLYLTAQLAITVSHAMQEALNKGVPLYFVASVQVVKERWYWRDAVLAQASRHMRLVYQPLTRRWRVNASSSPLATSGLGVSLSQYFESLDAAVAAMGRFAHWQIADAEHLGKLDGHEVQFSFDIDAKQLPRPFVIGQSGNADWALSTFRVDPVPPRTP</sequence>
<keyword evidence="2" id="KW-1185">Reference proteome</keyword>
<organism evidence="1 2">
    <name type="scientific">Comamonas serinivorans</name>
    <dbReference type="NCBI Taxonomy" id="1082851"/>
    <lineage>
        <taxon>Bacteria</taxon>
        <taxon>Pseudomonadati</taxon>
        <taxon>Pseudomonadota</taxon>
        <taxon>Betaproteobacteria</taxon>
        <taxon>Burkholderiales</taxon>
        <taxon>Comamonadaceae</taxon>
        <taxon>Comamonas</taxon>
    </lineage>
</organism>
<proteinExistence type="predicted"/>